<comment type="caution">
    <text evidence="12">The sequence shown here is derived from an EMBL/GenBank/DDBJ whole genome shotgun (WGS) entry which is preliminary data.</text>
</comment>
<keyword evidence="13" id="KW-1185">Reference proteome</keyword>
<feature type="transmembrane region" description="Helical" evidence="10">
    <location>
        <begin position="603"/>
        <end position="621"/>
    </location>
</feature>
<dbReference type="NCBIfam" id="TIGR01511">
    <property type="entry name" value="ATPase-IB1_Cu"/>
    <property type="match status" value="1"/>
</dbReference>
<feature type="domain" description="P-type ATPase A" evidence="11">
    <location>
        <begin position="127"/>
        <end position="226"/>
    </location>
</feature>
<dbReference type="SFLD" id="SFLDF00027">
    <property type="entry name" value="p-type_atpase"/>
    <property type="match status" value="1"/>
</dbReference>
<dbReference type="InterPro" id="IPR008250">
    <property type="entry name" value="ATPase_P-typ_transduc_dom_A_sf"/>
</dbReference>
<evidence type="ECO:0000256" key="2">
    <source>
        <dbReference type="ARBA" id="ARBA00006024"/>
    </source>
</evidence>
<evidence type="ECO:0000256" key="5">
    <source>
        <dbReference type="ARBA" id="ARBA00022967"/>
    </source>
</evidence>
<keyword evidence="10" id="KW-1003">Cell membrane</keyword>
<dbReference type="EMBL" id="JBHRYD010000016">
    <property type="protein sequence ID" value="MFC3706230.1"/>
    <property type="molecule type" value="Genomic_DNA"/>
</dbReference>
<dbReference type="PANTHER" id="PTHR48085:SF5">
    <property type="entry name" value="CADMIUM_ZINC-TRANSPORTING ATPASE HMA4-RELATED"/>
    <property type="match status" value="1"/>
</dbReference>
<evidence type="ECO:0000256" key="9">
    <source>
        <dbReference type="ARBA" id="ARBA00047308"/>
    </source>
</evidence>
<protein>
    <recommendedName>
        <fullName evidence="8">P-type Zn(2+) transporter</fullName>
        <ecNumber evidence="8">7.2.2.12</ecNumber>
    </recommendedName>
</protein>
<comment type="similarity">
    <text evidence="2 10">Belongs to the cation transport ATPase (P-type) (TC 3.A.3) family. Type IB subfamily.</text>
</comment>
<feature type="transmembrane region" description="Helical" evidence="10">
    <location>
        <begin position="242"/>
        <end position="260"/>
    </location>
</feature>
<dbReference type="Proteomes" id="UP001595613">
    <property type="component" value="Unassembled WGS sequence"/>
</dbReference>
<dbReference type="RefSeq" id="WP_380098329.1">
    <property type="nucleotide sequence ID" value="NZ_JBHRYD010000016.1"/>
</dbReference>
<sequence>MSGVMKIRNAFAHPARRRFWLTVGSGGLIATGLLARYGFGMIGLWSALMVAAALLAGSDIAVRAWRALRVKHLSIELLVTVAAVGALVIGEVWESAAVTFLFMFGAWLEVRTMGQTRGALKELLDAAPATATVLRNGQPVDIPAHEVQPGEIVLAKAGQRIPVDGEVTEGTAAVSEAAITGEPMPAEKARGSRVHAGTIAENGLLRIRATNVGADTTLARIIQRVEEAQEEKAPSQRMIERFAQWYTPSIIGLAVLAFAFTQDIRLALTLLVVGCPGALVISTPVSIVAGIGRAARSGILVKGGQHLESAGAIDTLALDKTGTLTEGKPRLATVIALDGMGEDELLRLAATAEAGSDHPLGRPIVEAGRKQGPLSTPEMLDEHAGMGISARIEGRDVAAGNRRLMEKLGIPLGAEGEAGLERLLKAGQTPIMVAADGRLIGLLGMSDMAREGAKDAIARLRQIGIKRVVMLTGDQEGAAQAIAREVGIDEVHAGLMPEDKLELIRKMKADGAHVAMVGDGINDAPALAAADTSIAMGVAGSDVAIETADIALLKDDLGKIPEAMAISRATLGNMRQNLLIALFTVAGLLAGVFSGEIHMAGGMLVHQLSVLVVIANGMRLLRVPKAARHVAISPEKSSSPVTAGATT</sequence>
<dbReference type="SFLD" id="SFLDG00002">
    <property type="entry name" value="C1.7:_P-type_atpase_like"/>
    <property type="match status" value="1"/>
</dbReference>
<dbReference type="InterPro" id="IPR051014">
    <property type="entry name" value="Cation_Transport_ATPase_IB"/>
</dbReference>
<reference evidence="13" key="1">
    <citation type="journal article" date="2019" name="Int. J. Syst. Evol. Microbiol.">
        <title>The Global Catalogue of Microorganisms (GCM) 10K type strain sequencing project: providing services to taxonomists for standard genome sequencing and annotation.</title>
        <authorList>
            <consortium name="The Broad Institute Genomics Platform"/>
            <consortium name="The Broad Institute Genome Sequencing Center for Infectious Disease"/>
            <person name="Wu L."/>
            <person name="Ma J."/>
        </authorList>
    </citation>
    <scope>NUCLEOTIDE SEQUENCE [LARGE SCALE GENOMIC DNA]</scope>
    <source>
        <strain evidence="13">KCTC 42281</strain>
    </source>
</reference>
<dbReference type="InterPro" id="IPR023299">
    <property type="entry name" value="ATPase_P-typ_cyto_dom_N"/>
</dbReference>
<dbReference type="PRINTS" id="PR00120">
    <property type="entry name" value="HATPASE"/>
</dbReference>
<feature type="transmembrane region" description="Helical" evidence="10">
    <location>
        <begin position="96"/>
        <end position="114"/>
    </location>
</feature>
<evidence type="ECO:0000256" key="10">
    <source>
        <dbReference type="RuleBase" id="RU362081"/>
    </source>
</evidence>
<keyword evidence="4 10" id="KW-0479">Metal-binding</keyword>
<feature type="transmembrane region" description="Helical" evidence="10">
    <location>
        <begin position="45"/>
        <end position="65"/>
    </location>
</feature>
<dbReference type="SUPFAM" id="SSF56784">
    <property type="entry name" value="HAD-like"/>
    <property type="match status" value="1"/>
</dbReference>
<evidence type="ECO:0000259" key="11">
    <source>
        <dbReference type="Pfam" id="PF00122"/>
    </source>
</evidence>
<gene>
    <name evidence="12" type="ORF">ACFOOL_15875</name>
</gene>
<keyword evidence="10" id="KW-0547">Nucleotide-binding</keyword>
<dbReference type="NCBIfam" id="TIGR01525">
    <property type="entry name" value="ATPase-IB_hvy"/>
    <property type="match status" value="1"/>
</dbReference>
<dbReference type="SUPFAM" id="SSF81665">
    <property type="entry name" value="Calcium ATPase, transmembrane domain M"/>
    <property type="match status" value="1"/>
</dbReference>
<evidence type="ECO:0000313" key="13">
    <source>
        <dbReference type="Proteomes" id="UP001595613"/>
    </source>
</evidence>
<dbReference type="Gene3D" id="3.40.1110.10">
    <property type="entry name" value="Calcium-transporting ATPase, cytoplasmic domain N"/>
    <property type="match status" value="1"/>
</dbReference>
<dbReference type="InterPro" id="IPR044492">
    <property type="entry name" value="P_typ_ATPase_HD_dom"/>
</dbReference>
<feature type="transmembrane region" description="Helical" evidence="10">
    <location>
        <begin position="72"/>
        <end position="90"/>
    </location>
</feature>
<dbReference type="NCBIfam" id="TIGR01494">
    <property type="entry name" value="ATPase_P-type"/>
    <property type="match status" value="1"/>
</dbReference>
<dbReference type="SFLD" id="SFLDS00003">
    <property type="entry name" value="Haloacid_Dehalogenase"/>
    <property type="match status" value="1"/>
</dbReference>
<dbReference type="InterPro" id="IPR018303">
    <property type="entry name" value="ATPase_P-typ_P_site"/>
</dbReference>
<keyword evidence="3 10" id="KW-0812">Transmembrane</keyword>
<comment type="catalytic activity">
    <reaction evidence="9">
        <text>Zn(2+)(in) + ATP + H2O = Zn(2+)(out) + ADP + phosphate + H(+)</text>
        <dbReference type="Rhea" id="RHEA:20621"/>
        <dbReference type="ChEBI" id="CHEBI:15377"/>
        <dbReference type="ChEBI" id="CHEBI:15378"/>
        <dbReference type="ChEBI" id="CHEBI:29105"/>
        <dbReference type="ChEBI" id="CHEBI:30616"/>
        <dbReference type="ChEBI" id="CHEBI:43474"/>
        <dbReference type="ChEBI" id="CHEBI:456216"/>
        <dbReference type="EC" id="7.2.2.12"/>
    </reaction>
</comment>
<feature type="transmembrane region" description="Helical" evidence="10">
    <location>
        <begin position="578"/>
        <end position="597"/>
    </location>
</feature>
<dbReference type="Pfam" id="PF00122">
    <property type="entry name" value="E1-E2_ATPase"/>
    <property type="match status" value="1"/>
</dbReference>
<evidence type="ECO:0000256" key="4">
    <source>
        <dbReference type="ARBA" id="ARBA00022723"/>
    </source>
</evidence>
<accession>A0ABV7X3Y7</accession>
<dbReference type="PROSITE" id="PS00154">
    <property type="entry name" value="ATPASE_E1_E2"/>
    <property type="match status" value="1"/>
</dbReference>
<evidence type="ECO:0000256" key="8">
    <source>
        <dbReference type="ARBA" id="ARBA00039097"/>
    </source>
</evidence>
<feature type="transmembrane region" description="Helical" evidence="10">
    <location>
        <begin position="20"/>
        <end position="39"/>
    </location>
</feature>
<dbReference type="PANTHER" id="PTHR48085">
    <property type="entry name" value="CADMIUM/ZINC-TRANSPORTING ATPASE HMA2-RELATED"/>
    <property type="match status" value="1"/>
</dbReference>
<dbReference type="PRINTS" id="PR00119">
    <property type="entry name" value="CATATPASE"/>
</dbReference>
<dbReference type="InterPro" id="IPR036412">
    <property type="entry name" value="HAD-like_sf"/>
</dbReference>
<dbReference type="Gene3D" id="3.40.50.1000">
    <property type="entry name" value="HAD superfamily/HAD-like"/>
    <property type="match status" value="1"/>
</dbReference>
<keyword evidence="10" id="KW-0067">ATP-binding</keyword>
<dbReference type="CDD" id="cd02079">
    <property type="entry name" value="P-type_ATPase_HM"/>
    <property type="match status" value="1"/>
</dbReference>
<dbReference type="InterPro" id="IPR027256">
    <property type="entry name" value="P-typ_ATPase_IB"/>
</dbReference>
<feature type="transmembrane region" description="Helical" evidence="10">
    <location>
        <begin position="266"/>
        <end position="292"/>
    </location>
</feature>
<dbReference type="Pfam" id="PF00702">
    <property type="entry name" value="Hydrolase"/>
    <property type="match status" value="1"/>
</dbReference>
<evidence type="ECO:0000256" key="3">
    <source>
        <dbReference type="ARBA" id="ARBA00022692"/>
    </source>
</evidence>
<dbReference type="InterPro" id="IPR001757">
    <property type="entry name" value="P_typ_ATPase"/>
</dbReference>
<dbReference type="Gene3D" id="2.70.150.10">
    <property type="entry name" value="Calcium-transporting ATPase, cytoplasmic transduction domain A"/>
    <property type="match status" value="1"/>
</dbReference>
<comment type="subcellular location">
    <subcellularLocation>
        <location evidence="10">Cell membrane</location>
    </subcellularLocation>
    <subcellularLocation>
        <location evidence="1">Membrane</location>
    </subcellularLocation>
</comment>
<dbReference type="InterPro" id="IPR023214">
    <property type="entry name" value="HAD_sf"/>
</dbReference>
<proteinExistence type="inferred from homology"/>
<keyword evidence="7 10" id="KW-0472">Membrane</keyword>
<dbReference type="InterPro" id="IPR059000">
    <property type="entry name" value="ATPase_P-type_domA"/>
</dbReference>
<evidence type="ECO:0000313" key="12">
    <source>
        <dbReference type="EMBL" id="MFC3706230.1"/>
    </source>
</evidence>
<name>A0ABV7X3Y7_9HYPH</name>
<keyword evidence="5" id="KW-1278">Translocase</keyword>
<evidence type="ECO:0000256" key="7">
    <source>
        <dbReference type="ARBA" id="ARBA00023136"/>
    </source>
</evidence>
<keyword evidence="6 10" id="KW-1133">Transmembrane helix</keyword>
<evidence type="ECO:0000256" key="1">
    <source>
        <dbReference type="ARBA" id="ARBA00004370"/>
    </source>
</evidence>
<dbReference type="InterPro" id="IPR023298">
    <property type="entry name" value="ATPase_P-typ_TM_dom_sf"/>
</dbReference>
<organism evidence="12 13">
    <name type="scientific">Devosia honganensis</name>
    <dbReference type="NCBI Taxonomy" id="1610527"/>
    <lineage>
        <taxon>Bacteria</taxon>
        <taxon>Pseudomonadati</taxon>
        <taxon>Pseudomonadota</taxon>
        <taxon>Alphaproteobacteria</taxon>
        <taxon>Hyphomicrobiales</taxon>
        <taxon>Devosiaceae</taxon>
        <taxon>Devosia</taxon>
    </lineage>
</organism>
<evidence type="ECO:0000256" key="6">
    <source>
        <dbReference type="ARBA" id="ARBA00022989"/>
    </source>
</evidence>
<dbReference type="SUPFAM" id="SSF81653">
    <property type="entry name" value="Calcium ATPase, transduction domain A"/>
    <property type="match status" value="1"/>
</dbReference>
<dbReference type="EC" id="7.2.2.12" evidence="8"/>